<sequence>MAEGTIAIDIERLLAPIAQDAPAGAPLRYEGTYDRVREARREDDPTLPQGVWVTRLKTADWKLVVELCAEALERRSKDLQLAVWLADAWAQLGGVGAAAPGLRLLAGLCDRYWDAMFPALDDDGLEARGDLVGWLDEALARRLRRLPLIDGTEERPPCTLADWESGRMEGGGPGDDARSPEALAARLSLVDRARWVALQRDARAALAAAELLERSLAARMERPPVLHRARGALRLLGAATASALGEPAGDGDAPAPAAGEAPAQQGAAAPAPARAPGAAIQSRVEAYRQLNEAADYLLRTEPHSPVPYLVKRAISWGNMSLAELLGEFVSSADDLVAIYRLLGMRGRGEDDAG</sequence>
<gene>
    <name evidence="3" type="ORF">SOCEGT47_084970</name>
</gene>
<proteinExistence type="predicted"/>
<name>A0A4P2QDM5_SORCE</name>
<dbReference type="AlphaFoldDB" id="A0A4P2QDM5"/>
<dbReference type="Pfam" id="PF06812">
    <property type="entry name" value="ImpA_N"/>
    <property type="match status" value="1"/>
</dbReference>
<organism evidence="3 4">
    <name type="scientific">Sorangium cellulosum</name>
    <name type="common">Polyangium cellulosum</name>
    <dbReference type="NCBI Taxonomy" id="56"/>
    <lineage>
        <taxon>Bacteria</taxon>
        <taxon>Pseudomonadati</taxon>
        <taxon>Myxococcota</taxon>
        <taxon>Polyangia</taxon>
        <taxon>Polyangiales</taxon>
        <taxon>Polyangiaceae</taxon>
        <taxon>Sorangium</taxon>
    </lineage>
</organism>
<evidence type="ECO:0000259" key="2">
    <source>
        <dbReference type="Pfam" id="PF06812"/>
    </source>
</evidence>
<feature type="region of interest" description="Disordered" evidence="1">
    <location>
        <begin position="159"/>
        <end position="179"/>
    </location>
</feature>
<dbReference type="InterPro" id="IPR010657">
    <property type="entry name" value="ImpA_N"/>
</dbReference>
<dbReference type="EMBL" id="CP012670">
    <property type="protein sequence ID" value="AUX27897.1"/>
    <property type="molecule type" value="Genomic_DNA"/>
</dbReference>
<dbReference type="Proteomes" id="UP000295781">
    <property type="component" value="Chromosome"/>
</dbReference>
<feature type="domain" description="ImpA N-terminal" evidence="2">
    <location>
        <begin position="14"/>
        <end position="136"/>
    </location>
</feature>
<dbReference type="PANTHER" id="PTHR37951:SF1">
    <property type="entry name" value="TYPE VI SECRETION SYSTEM COMPONENT TSSA1"/>
    <property type="match status" value="1"/>
</dbReference>
<feature type="region of interest" description="Disordered" evidence="1">
    <location>
        <begin position="245"/>
        <end position="275"/>
    </location>
</feature>
<reference evidence="3 4" key="1">
    <citation type="submission" date="2015-09" db="EMBL/GenBank/DDBJ databases">
        <title>Sorangium comparison.</title>
        <authorList>
            <person name="Zaburannyi N."/>
            <person name="Bunk B."/>
            <person name="Overmann J."/>
            <person name="Mueller R."/>
        </authorList>
    </citation>
    <scope>NUCLEOTIDE SEQUENCE [LARGE SCALE GENOMIC DNA]</scope>
    <source>
        <strain evidence="3 4">So ceGT47</strain>
    </source>
</reference>
<dbReference type="NCBIfam" id="TIGR03363">
    <property type="entry name" value="VI_chp_8"/>
    <property type="match status" value="1"/>
</dbReference>
<dbReference type="RefSeq" id="WP_129356353.1">
    <property type="nucleotide sequence ID" value="NZ_CP012670.1"/>
</dbReference>
<evidence type="ECO:0000256" key="1">
    <source>
        <dbReference type="SAM" id="MobiDB-lite"/>
    </source>
</evidence>
<protein>
    <recommendedName>
        <fullName evidence="2">ImpA N-terminal domain-containing protein</fullName>
    </recommendedName>
</protein>
<dbReference type="PANTHER" id="PTHR37951">
    <property type="entry name" value="CYTOPLASMIC PROTEIN-RELATED"/>
    <property type="match status" value="1"/>
</dbReference>
<dbReference type="OrthoDB" id="1522895at2"/>
<dbReference type="InterPro" id="IPR017740">
    <property type="entry name" value="TssA-like"/>
</dbReference>
<evidence type="ECO:0000313" key="4">
    <source>
        <dbReference type="Proteomes" id="UP000295781"/>
    </source>
</evidence>
<evidence type="ECO:0000313" key="3">
    <source>
        <dbReference type="EMBL" id="AUX27897.1"/>
    </source>
</evidence>
<accession>A0A4P2QDM5</accession>